<keyword evidence="1" id="KW-0479">Metal-binding</keyword>
<keyword evidence="8" id="KW-1185">Reference proteome</keyword>
<keyword evidence="3" id="KW-0862">Zinc</keyword>
<evidence type="ECO:0000313" key="7">
    <source>
        <dbReference type="EMBL" id="GGK78851.1"/>
    </source>
</evidence>
<dbReference type="InterPro" id="IPR037187">
    <property type="entry name" value="DnaK_N"/>
</dbReference>
<proteinExistence type="predicted"/>
<feature type="domain" description="Zinc finger DksA/TraR C4-type" evidence="6">
    <location>
        <begin position="122"/>
        <end position="150"/>
    </location>
</feature>
<evidence type="ECO:0000256" key="3">
    <source>
        <dbReference type="ARBA" id="ARBA00022833"/>
    </source>
</evidence>
<name>A0ABQ2FAW7_9MICO</name>
<evidence type="ECO:0000259" key="6">
    <source>
        <dbReference type="Pfam" id="PF01258"/>
    </source>
</evidence>
<feature type="region of interest" description="Disordered" evidence="5">
    <location>
        <begin position="1"/>
        <end position="47"/>
    </location>
</feature>
<gene>
    <name evidence="7" type="ORF">GCM10011509_29250</name>
</gene>
<dbReference type="Pfam" id="PF01258">
    <property type="entry name" value="zf-dskA_traR"/>
    <property type="match status" value="1"/>
</dbReference>
<dbReference type="Proteomes" id="UP000662111">
    <property type="component" value="Unassembled WGS sequence"/>
</dbReference>
<comment type="caution">
    <text evidence="7">The sequence shown here is derived from an EMBL/GenBank/DDBJ whole genome shotgun (WGS) entry which is preliminary data.</text>
</comment>
<dbReference type="PANTHER" id="PTHR33823">
    <property type="entry name" value="RNA POLYMERASE-BINDING TRANSCRIPTION FACTOR DKSA-RELATED"/>
    <property type="match status" value="1"/>
</dbReference>
<evidence type="ECO:0000256" key="4">
    <source>
        <dbReference type="PROSITE-ProRule" id="PRU00510"/>
    </source>
</evidence>
<dbReference type="SUPFAM" id="SSF57716">
    <property type="entry name" value="Glucocorticoid receptor-like (DNA-binding domain)"/>
    <property type="match status" value="1"/>
</dbReference>
<organism evidence="7 8">
    <name type="scientific">Ornithinimicrobium pekingense</name>
    <dbReference type="NCBI Taxonomy" id="384677"/>
    <lineage>
        <taxon>Bacteria</taxon>
        <taxon>Bacillati</taxon>
        <taxon>Actinomycetota</taxon>
        <taxon>Actinomycetes</taxon>
        <taxon>Micrococcales</taxon>
        <taxon>Ornithinimicrobiaceae</taxon>
        <taxon>Ornithinimicrobium</taxon>
    </lineage>
</organism>
<evidence type="ECO:0000313" key="8">
    <source>
        <dbReference type="Proteomes" id="UP000662111"/>
    </source>
</evidence>
<sequence>MTHPASRNVTARRVVDQRTMTPSRPDADPGDGPGPSDGAEPTAGDAAARLREERVSLHARMAALAEDMGTFFEASRDSNADDEHDPEGQTIAYERAQLSAVTEQTRRHLAEVEAALGRIDDGSYGSCEVCGDPIAPARLEVRPTARTCVAHAPGQRRR</sequence>
<evidence type="ECO:0000256" key="1">
    <source>
        <dbReference type="ARBA" id="ARBA00022723"/>
    </source>
</evidence>
<reference evidence="8" key="1">
    <citation type="journal article" date="2019" name="Int. J. Syst. Evol. Microbiol.">
        <title>The Global Catalogue of Microorganisms (GCM) 10K type strain sequencing project: providing services to taxonomists for standard genome sequencing and annotation.</title>
        <authorList>
            <consortium name="The Broad Institute Genomics Platform"/>
            <consortium name="The Broad Institute Genome Sequencing Center for Infectious Disease"/>
            <person name="Wu L."/>
            <person name="Ma J."/>
        </authorList>
    </citation>
    <scope>NUCLEOTIDE SEQUENCE [LARGE SCALE GENOMIC DNA]</scope>
    <source>
        <strain evidence="8">CGMCC 1.5362</strain>
    </source>
</reference>
<dbReference type="PANTHER" id="PTHR33823:SF4">
    <property type="entry name" value="GENERAL STRESS PROTEIN 16O"/>
    <property type="match status" value="1"/>
</dbReference>
<accession>A0ABQ2FAW7</accession>
<evidence type="ECO:0000256" key="2">
    <source>
        <dbReference type="ARBA" id="ARBA00022771"/>
    </source>
</evidence>
<dbReference type="Gene3D" id="1.20.120.910">
    <property type="entry name" value="DksA, coiled-coil domain"/>
    <property type="match status" value="1"/>
</dbReference>
<evidence type="ECO:0000256" key="5">
    <source>
        <dbReference type="SAM" id="MobiDB-lite"/>
    </source>
</evidence>
<dbReference type="SUPFAM" id="SSF109635">
    <property type="entry name" value="DnaK suppressor protein DksA, alpha-hairpin domain"/>
    <property type="match status" value="1"/>
</dbReference>
<feature type="zinc finger region" description="dksA C4-type" evidence="4">
    <location>
        <begin position="127"/>
        <end position="151"/>
    </location>
</feature>
<dbReference type="EMBL" id="BMLB01000006">
    <property type="protein sequence ID" value="GGK78851.1"/>
    <property type="molecule type" value="Genomic_DNA"/>
</dbReference>
<protein>
    <recommendedName>
        <fullName evidence="6">Zinc finger DksA/TraR C4-type domain-containing protein</fullName>
    </recommendedName>
</protein>
<dbReference type="InterPro" id="IPR000962">
    <property type="entry name" value="Znf_DskA_TraR"/>
</dbReference>
<dbReference type="PROSITE" id="PS51128">
    <property type="entry name" value="ZF_DKSA_2"/>
    <property type="match status" value="1"/>
</dbReference>
<keyword evidence="2" id="KW-0863">Zinc-finger</keyword>